<evidence type="ECO:0000313" key="2">
    <source>
        <dbReference type="Proteomes" id="UP001589590"/>
    </source>
</evidence>
<evidence type="ECO:0000313" key="1">
    <source>
        <dbReference type="EMBL" id="MFB9106781.1"/>
    </source>
</evidence>
<accession>A0ABV5H5Q2</accession>
<sequence>MEATALKYSETGVAVVSFVPGEDTKSWNSRMRVVGTLSTKNHNFLGVASAKSAEMAVTLQNSGTNNRPPLIGELGYKGGVIKKVSCGYLIASFSGAPSEIDAEISKVGVDFLSKLLESH</sequence>
<dbReference type="Proteomes" id="UP001589590">
    <property type="component" value="Unassembled WGS sequence"/>
</dbReference>
<reference evidence="1 2" key="1">
    <citation type="submission" date="2024-09" db="EMBL/GenBank/DDBJ databases">
        <authorList>
            <person name="Sun Q."/>
            <person name="Mori K."/>
        </authorList>
    </citation>
    <scope>NUCLEOTIDE SEQUENCE [LARGE SCALE GENOMIC DNA]</scope>
    <source>
        <strain evidence="1 2">CECT 8300</strain>
    </source>
</reference>
<organism evidence="1 2">
    <name type="scientific">Algibacter miyuki</name>
    <dbReference type="NCBI Taxonomy" id="1306933"/>
    <lineage>
        <taxon>Bacteria</taxon>
        <taxon>Pseudomonadati</taxon>
        <taxon>Bacteroidota</taxon>
        <taxon>Flavobacteriia</taxon>
        <taxon>Flavobacteriales</taxon>
        <taxon>Flavobacteriaceae</taxon>
        <taxon>Algibacter</taxon>
    </lineage>
</organism>
<evidence type="ECO:0008006" key="3">
    <source>
        <dbReference type="Google" id="ProtNLM"/>
    </source>
</evidence>
<protein>
    <recommendedName>
        <fullName evidence="3">Profilin</fullName>
    </recommendedName>
</protein>
<dbReference type="EMBL" id="JBHMFA010000034">
    <property type="protein sequence ID" value="MFB9106781.1"/>
    <property type="molecule type" value="Genomic_DNA"/>
</dbReference>
<keyword evidence="2" id="KW-1185">Reference proteome</keyword>
<proteinExistence type="predicted"/>
<comment type="caution">
    <text evidence="1">The sequence shown here is derived from an EMBL/GenBank/DDBJ whole genome shotgun (WGS) entry which is preliminary data.</text>
</comment>
<name>A0ABV5H5Q2_9FLAO</name>
<dbReference type="RefSeq" id="WP_377879741.1">
    <property type="nucleotide sequence ID" value="NZ_JBHMFA010000034.1"/>
</dbReference>
<gene>
    <name evidence="1" type="ORF">ACFFU1_17870</name>
</gene>